<keyword evidence="2" id="KW-0560">Oxidoreductase</keyword>
<dbReference type="GO" id="GO:0016020">
    <property type="term" value="C:membrane"/>
    <property type="evidence" value="ECO:0007669"/>
    <property type="project" value="TreeGrafter"/>
</dbReference>
<dbReference type="PANTHER" id="PTHR44196">
    <property type="entry name" value="DEHYDROGENASE/REDUCTASE SDR FAMILY MEMBER 7B"/>
    <property type="match status" value="1"/>
</dbReference>
<evidence type="ECO:0000256" key="3">
    <source>
        <dbReference type="RuleBase" id="RU000363"/>
    </source>
</evidence>
<dbReference type="Gene3D" id="3.40.50.720">
    <property type="entry name" value="NAD(P)-binding Rossmann-like Domain"/>
    <property type="match status" value="1"/>
</dbReference>
<evidence type="ECO:0000256" key="2">
    <source>
        <dbReference type="ARBA" id="ARBA00023002"/>
    </source>
</evidence>
<evidence type="ECO:0000313" key="4">
    <source>
        <dbReference type="EMBL" id="KMO42891.1"/>
    </source>
</evidence>
<dbReference type="OrthoDB" id="9810734at2"/>
<keyword evidence="5" id="KW-1185">Reference proteome</keyword>
<evidence type="ECO:0000256" key="1">
    <source>
        <dbReference type="ARBA" id="ARBA00006484"/>
    </source>
</evidence>
<comment type="caution">
    <text evidence="4">The sequence shown here is derived from an EMBL/GenBank/DDBJ whole genome shotgun (WGS) entry which is preliminary data.</text>
</comment>
<dbReference type="InterPro" id="IPR036291">
    <property type="entry name" value="NAD(P)-bd_dom_sf"/>
</dbReference>
<name>A0A0J6VUC2_9HYPH</name>
<dbReference type="AlphaFoldDB" id="A0A0J6VUC2"/>
<reference evidence="4 5" key="1">
    <citation type="submission" date="2015-03" db="EMBL/GenBank/DDBJ databases">
        <title>Genome sequencing of Methylobacterium variabile DSM 16961.</title>
        <authorList>
            <person name="Chaudhry V."/>
            <person name="Patil P.B."/>
        </authorList>
    </citation>
    <scope>NUCLEOTIDE SEQUENCE [LARGE SCALE GENOMIC DNA]</scope>
    <source>
        <strain evidence="4 5">DSM 16961</strain>
    </source>
</reference>
<protein>
    <submittedName>
        <fullName evidence="4">Oxidoreductase</fullName>
    </submittedName>
</protein>
<dbReference type="PATRIC" id="fig|298794.3.peg.371"/>
<dbReference type="RefSeq" id="WP_048442436.1">
    <property type="nucleotide sequence ID" value="NZ_LABY01000011.1"/>
</dbReference>
<accession>A0A0J6VUC2</accession>
<dbReference type="InterPro" id="IPR002347">
    <property type="entry name" value="SDR_fam"/>
</dbReference>
<dbReference type="CDD" id="cd05233">
    <property type="entry name" value="SDR_c"/>
    <property type="match status" value="1"/>
</dbReference>
<dbReference type="EMBL" id="LABY01000011">
    <property type="protein sequence ID" value="KMO42891.1"/>
    <property type="molecule type" value="Genomic_DNA"/>
</dbReference>
<organism evidence="4 5">
    <name type="scientific">Methylobacterium variabile</name>
    <dbReference type="NCBI Taxonomy" id="298794"/>
    <lineage>
        <taxon>Bacteria</taxon>
        <taxon>Pseudomonadati</taxon>
        <taxon>Pseudomonadota</taxon>
        <taxon>Alphaproteobacteria</taxon>
        <taxon>Hyphomicrobiales</taxon>
        <taxon>Methylobacteriaceae</taxon>
        <taxon>Methylobacterium</taxon>
    </lineage>
</organism>
<dbReference type="PRINTS" id="PR00081">
    <property type="entry name" value="GDHRDH"/>
</dbReference>
<dbReference type="Pfam" id="PF00106">
    <property type="entry name" value="adh_short"/>
    <property type="match status" value="1"/>
</dbReference>
<proteinExistence type="inferred from homology"/>
<dbReference type="Proteomes" id="UP000035955">
    <property type="component" value="Unassembled WGS sequence"/>
</dbReference>
<dbReference type="PANTHER" id="PTHR44196:SF1">
    <property type="entry name" value="DEHYDROGENASE_REDUCTASE SDR FAMILY MEMBER 7B"/>
    <property type="match status" value="1"/>
</dbReference>
<sequence>MAHNGTAQELAGKVAWVTGAGSGIGEAAALALAGAGARVVLTGRREEPLRAVADRIAAAGGQAEIETGDVTDAARIKAIVAKIAERFGRLDVLVSNAGSNVRERRWDALAPEGAQAVIEANLSSAFYASLAVLPLMREQGDGVLIHTASWAGRYVSPVSGPAYTAAKHAVVAMSHSINMEECVNGIRSTVLCPAEVATPILDKRPVPVSDEDRARMLQPDDMAALILFVATRPRHVCLNEVVISPTWNRGYVPDARLGSRLGA</sequence>
<dbReference type="SUPFAM" id="SSF51735">
    <property type="entry name" value="NAD(P)-binding Rossmann-fold domains"/>
    <property type="match status" value="1"/>
</dbReference>
<dbReference type="GO" id="GO:0016491">
    <property type="term" value="F:oxidoreductase activity"/>
    <property type="evidence" value="ECO:0007669"/>
    <property type="project" value="UniProtKB-KW"/>
</dbReference>
<gene>
    <name evidence="4" type="ORF">VQ02_01800</name>
</gene>
<comment type="similarity">
    <text evidence="1 3">Belongs to the short-chain dehydrogenases/reductases (SDR) family.</text>
</comment>
<dbReference type="PRINTS" id="PR00080">
    <property type="entry name" value="SDRFAMILY"/>
</dbReference>
<evidence type="ECO:0000313" key="5">
    <source>
        <dbReference type="Proteomes" id="UP000035955"/>
    </source>
</evidence>